<dbReference type="EMBL" id="LAZR01029786">
    <property type="protein sequence ID" value="KKL58546.1"/>
    <property type="molecule type" value="Genomic_DNA"/>
</dbReference>
<dbReference type="AlphaFoldDB" id="A0A0F9DXJ6"/>
<sequence length="67" mass="7766">MATSNGNIFRQAKQLLRDKSPLELNREELEVVKIATMPLLLLRMFNDKPIDDELKELAKIVEEAKEK</sequence>
<accession>A0A0F9DXJ6</accession>
<reference evidence="1" key="1">
    <citation type="journal article" date="2015" name="Nature">
        <title>Complex archaea that bridge the gap between prokaryotes and eukaryotes.</title>
        <authorList>
            <person name="Spang A."/>
            <person name="Saw J.H."/>
            <person name="Jorgensen S.L."/>
            <person name="Zaremba-Niedzwiedzka K."/>
            <person name="Martijn J."/>
            <person name="Lind A.E."/>
            <person name="van Eijk R."/>
            <person name="Schleper C."/>
            <person name="Guy L."/>
            <person name="Ettema T.J."/>
        </authorList>
    </citation>
    <scope>NUCLEOTIDE SEQUENCE</scope>
</reference>
<organism evidence="1">
    <name type="scientific">marine sediment metagenome</name>
    <dbReference type="NCBI Taxonomy" id="412755"/>
    <lineage>
        <taxon>unclassified sequences</taxon>
        <taxon>metagenomes</taxon>
        <taxon>ecological metagenomes</taxon>
    </lineage>
</organism>
<gene>
    <name evidence="1" type="ORF">LCGC14_2224290</name>
</gene>
<proteinExistence type="predicted"/>
<evidence type="ECO:0000313" key="1">
    <source>
        <dbReference type="EMBL" id="KKL58546.1"/>
    </source>
</evidence>
<name>A0A0F9DXJ6_9ZZZZ</name>
<protein>
    <submittedName>
        <fullName evidence="1">Uncharacterized protein</fullName>
    </submittedName>
</protein>
<comment type="caution">
    <text evidence="1">The sequence shown here is derived from an EMBL/GenBank/DDBJ whole genome shotgun (WGS) entry which is preliminary data.</text>
</comment>